<dbReference type="AlphaFoldDB" id="A0A1J1GP62"/>
<keyword evidence="4" id="KW-1185">Reference proteome</keyword>
<comment type="caution">
    <text evidence="3">The sequence shown here is derived from an EMBL/GenBank/DDBJ whole genome shotgun (WGS) entry which is preliminary data.</text>
</comment>
<evidence type="ECO:0000313" key="3">
    <source>
        <dbReference type="EMBL" id="CRG94084.1"/>
    </source>
</evidence>
<accession>A0A1J1GP62</accession>
<keyword evidence="2" id="KW-0472">Membrane</keyword>
<protein>
    <submittedName>
        <fullName evidence="3">Uncharacterized protein</fullName>
    </submittedName>
</protein>
<reference evidence="3" key="1">
    <citation type="submission" date="2015-04" db="EMBL/GenBank/DDBJ databases">
        <authorList>
            <consortium name="Pathogen Informatics"/>
        </authorList>
    </citation>
    <scope>NUCLEOTIDE SEQUENCE [LARGE SCALE GENOMIC DNA]</scope>
    <source>
        <strain evidence="3">8A</strain>
    </source>
</reference>
<keyword evidence="2" id="KW-0812">Transmembrane</keyword>
<feature type="compositionally biased region" description="Basic and acidic residues" evidence="1">
    <location>
        <begin position="429"/>
        <end position="442"/>
    </location>
</feature>
<dbReference type="Proteomes" id="UP000220797">
    <property type="component" value="Unassembled WGS sequence"/>
</dbReference>
<organism evidence="3 4">
    <name type="scientific">Plasmodium gallinaceum</name>
    <dbReference type="NCBI Taxonomy" id="5849"/>
    <lineage>
        <taxon>Eukaryota</taxon>
        <taxon>Sar</taxon>
        <taxon>Alveolata</taxon>
        <taxon>Apicomplexa</taxon>
        <taxon>Aconoidasida</taxon>
        <taxon>Haemosporida</taxon>
        <taxon>Plasmodiidae</taxon>
        <taxon>Plasmodium</taxon>
        <taxon>Plasmodium (Haemamoeba)</taxon>
    </lineage>
</organism>
<dbReference type="EMBL" id="CVMV01000022">
    <property type="protein sequence ID" value="CRG94084.1"/>
    <property type="molecule type" value="Genomic_DNA"/>
</dbReference>
<dbReference type="VEuPathDB" id="PlasmoDB:PGAL8A_00378800"/>
<proteinExistence type="predicted"/>
<keyword evidence="2" id="KW-1133">Transmembrane helix</keyword>
<evidence type="ECO:0000256" key="1">
    <source>
        <dbReference type="SAM" id="MobiDB-lite"/>
    </source>
</evidence>
<gene>
    <name evidence="3" type="ORF">PGAL8A_00378800</name>
</gene>
<sequence length="476" mass="57729">MFAVKSNVRHKHIYLLLFCFFIKLLIILCNKRTLKNKNTLKPKWKKYYELQINRKKKSKYVSFIYFNNIYKKVDVNEKEYKLNEDLKNLILLFGRIAEHYYPNTVEQFNFFKEPYSKYIYTNDSKNSKKWKSVFNNKKINKSIFYERICELKFKWPINQDENITEYSFYNLIIEKCLNNINIIRHNIHNLKLFLTKMIENNKNKENVFLHYLYNELEKESLNSEKTLSNDELINDKNIKLLEKLKNIDLNNIFKQYNRSYSRSLVNEVFNREYPSKKTTDLFLYLIFQKNVDEFTFEYFSKYLSKLGKKIEIYNCNHNSNIYFDHFFFLMKNELKKNSFSLKRKKVNGTSKITKCKKDNNSKNIFLSKSKINLIENQQNAESNKKTKKKNSVIIDENTNKFNKIREKEKDEKYYELENIHKQSNMAKQKISDNEKNTKKNDKLNTSIHINSNTRDNFKNKIISFFSYIVNKIKNGF</sequence>
<dbReference type="GeneID" id="39732318"/>
<dbReference type="OMA" id="FDHFFFL"/>
<evidence type="ECO:0000313" key="4">
    <source>
        <dbReference type="Proteomes" id="UP000220797"/>
    </source>
</evidence>
<feature type="region of interest" description="Disordered" evidence="1">
    <location>
        <begin position="424"/>
        <end position="444"/>
    </location>
</feature>
<dbReference type="OrthoDB" id="378163at2759"/>
<evidence type="ECO:0000256" key="2">
    <source>
        <dbReference type="SAM" id="Phobius"/>
    </source>
</evidence>
<dbReference type="RefSeq" id="XP_028526905.1">
    <property type="nucleotide sequence ID" value="XM_028670121.1"/>
</dbReference>
<name>A0A1J1GP62_PLAGA</name>
<feature type="transmembrane region" description="Helical" evidence="2">
    <location>
        <begin position="12"/>
        <end position="29"/>
    </location>
</feature>